<sequence length="60" mass="7292">MAEGRQEALKILERLKQMWGARYLVASWWENAGPLVRFYEYPKVLWPYLLSTNLMTRFIR</sequence>
<reference evidence="1 2" key="2">
    <citation type="submission" date="2015-01" db="EMBL/GenBank/DDBJ databases">
        <title>Complete genome sequence of Pyrinomonas methylaliphatogenes type strain K22T.</title>
        <authorList>
            <person name="Lee K.C.Y."/>
            <person name="Power J.F."/>
            <person name="Dunfield P.F."/>
            <person name="Morgan X.C."/>
            <person name="Huttenhower C."/>
            <person name="Stott M.B."/>
        </authorList>
    </citation>
    <scope>NUCLEOTIDE SEQUENCE [LARGE SCALE GENOMIC DNA]</scope>
    <source>
        <strain evidence="1 2">K22</strain>
    </source>
</reference>
<dbReference type="Proteomes" id="UP000031518">
    <property type="component" value="Unassembled WGS sequence"/>
</dbReference>
<protein>
    <submittedName>
        <fullName evidence="1">Transposase, Mutator family</fullName>
    </submittedName>
</protein>
<dbReference type="EMBL" id="CBXV010000004">
    <property type="protein sequence ID" value="CDM65095.1"/>
    <property type="molecule type" value="Genomic_DNA"/>
</dbReference>
<reference evidence="1 2" key="1">
    <citation type="submission" date="2013-12" db="EMBL/GenBank/DDBJ databases">
        <authorList>
            <person name="Stott M."/>
        </authorList>
    </citation>
    <scope>NUCLEOTIDE SEQUENCE [LARGE SCALE GENOMIC DNA]</scope>
    <source>
        <strain evidence="1 2">K22</strain>
    </source>
</reference>
<evidence type="ECO:0000313" key="1">
    <source>
        <dbReference type="EMBL" id="CDM65095.1"/>
    </source>
</evidence>
<proteinExistence type="predicted"/>
<dbReference type="AlphaFoldDB" id="A0A0B6WY90"/>
<keyword evidence="2" id="KW-1185">Reference proteome</keyword>
<gene>
    <name evidence="1" type="ORF">PYK22_01093</name>
</gene>
<accession>A0A0B6WY90</accession>
<name>A0A0B6WY90_9BACT</name>
<evidence type="ECO:0000313" key="2">
    <source>
        <dbReference type="Proteomes" id="UP000031518"/>
    </source>
</evidence>
<organism evidence="1 2">
    <name type="scientific">Pyrinomonas methylaliphatogenes</name>
    <dbReference type="NCBI Taxonomy" id="454194"/>
    <lineage>
        <taxon>Bacteria</taxon>
        <taxon>Pseudomonadati</taxon>
        <taxon>Acidobacteriota</taxon>
        <taxon>Blastocatellia</taxon>
        <taxon>Blastocatellales</taxon>
        <taxon>Pyrinomonadaceae</taxon>
        <taxon>Pyrinomonas</taxon>
    </lineage>
</organism>